<dbReference type="Pfam" id="PF00076">
    <property type="entry name" value="RRM_1"/>
    <property type="match status" value="1"/>
</dbReference>
<dbReference type="PANTHER" id="PTHR47640:SF11">
    <property type="entry name" value="RNA-BINDING PROTEIN 42"/>
    <property type="match status" value="1"/>
</dbReference>
<evidence type="ECO:0000256" key="2">
    <source>
        <dbReference type="PROSITE-ProRule" id="PRU00176"/>
    </source>
</evidence>
<keyword evidence="1 2" id="KW-0694">RNA-binding</keyword>
<dbReference type="GO" id="GO:0003729">
    <property type="term" value="F:mRNA binding"/>
    <property type="evidence" value="ECO:0007669"/>
    <property type="project" value="InterPro"/>
</dbReference>
<dbReference type="SUPFAM" id="SSF54928">
    <property type="entry name" value="RNA-binding domain, RBD"/>
    <property type="match status" value="1"/>
</dbReference>
<dbReference type="InterPro" id="IPR050825">
    <property type="entry name" value="RBM42_RBP45_47-like"/>
</dbReference>
<dbReference type="SMART" id="SM00360">
    <property type="entry name" value="RRM"/>
    <property type="match status" value="1"/>
</dbReference>
<feature type="compositionally biased region" description="Gly residues" evidence="3">
    <location>
        <begin position="302"/>
        <end position="317"/>
    </location>
</feature>
<dbReference type="InterPro" id="IPR000504">
    <property type="entry name" value="RRM_dom"/>
</dbReference>
<name>A0A6A6XWH8_9PLEO</name>
<evidence type="ECO:0000259" key="4">
    <source>
        <dbReference type="PROSITE" id="PS50102"/>
    </source>
</evidence>
<dbReference type="Proteomes" id="UP000799757">
    <property type="component" value="Unassembled WGS sequence"/>
</dbReference>
<evidence type="ECO:0000256" key="1">
    <source>
        <dbReference type="ARBA" id="ARBA00022884"/>
    </source>
</evidence>
<dbReference type="InterPro" id="IPR012677">
    <property type="entry name" value="Nucleotide-bd_a/b_plait_sf"/>
</dbReference>
<protein>
    <submittedName>
        <fullName evidence="5">RNA-binding domain-containing protein</fullName>
    </submittedName>
</protein>
<dbReference type="OrthoDB" id="1749473at2759"/>
<dbReference type="Gene3D" id="3.30.70.330">
    <property type="match status" value="1"/>
</dbReference>
<dbReference type="EMBL" id="MU001745">
    <property type="protein sequence ID" value="KAF2800603.1"/>
    <property type="molecule type" value="Genomic_DNA"/>
</dbReference>
<feature type="region of interest" description="Disordered" evidence="3">
    <location>
        <begin position="1"/>
        <end position="68"/>
    </location>
</feature>
<proteinExistence type="predicted"/>
<feature type="region of interest" description="Disordered" evidence="3">
    <location>
        <begin position="279"/>
        <end position="338"/>
    </location>
</feature>
<dbReference type="InterPro" id="IPR035979">
    <property type="entry name" value="RBD_domain_sf"/>
</dbReference>
<keyword evidence="6" id="KW-1185">Reference proteome</keyword>
<gene>
    <name evidence="5" type="ORF">K505DRAFT_228372</name>
</gene>
<reference evidence="5" key="1">
    <citation type="journal article" date="2020" name="Stud. Mycol.">
        <title>101 Dothideomycetes genomes: a test case for predicting lifestyles and emergence of pathogens.</title>
        <authorList>
            <person name="Haridas S."/>
            <person name="Albert R."/>
            <person name="Binder M."/>
            <person name="Bloem J."/>
            <person name="Labutti K."/>
            <person name="Salamov A."/>
            <person name="Andreopoulos B."/>
            <person name="Baker S."/>
            <person name="Barry K."/>
            <person name="Bills G."/>
            <person name="Bluhm B."/>
            <person name="Cannon C."/>
            <person name="Castanera R."/>
            <person name="Culley D."/>
            <person name="Daum C."/>
            <person name="Ezra D."/>
            <person name="Gonzalez J."/>
            <person name="Henrissat B."/>
            <person name="Kuo A."/>
            <person name="Liang C."/>
            <person name="Lipzen A."/>
            <person name="Lutzoni F."/>
            <person name="Magnuson J."/>
            <person name="Mondo S."/>
            <person name="Nolan M."/>
            <person name="Ohm R."/>
            <person name="Pangilinan J."/>
            <person name="Park H.-J."/>
            <person name="Ramirez L."/>
            <person name="Alfaro M."/>
            <person name="Sun H."/>
            <person name="Tritt A."/>
            <person name="Yoshinaga Y."/>
            <person name="Zwiers L.-H."/>
            <person name="Turgeon B."/>
            <person name="Goodwin S."/>
            <person name="Spatafora J."/>
            <person name="Crous P."/>
            <person name="Grigoriev I."/>
        </authorList>
    </citation>
    <scope>NUCLEOTIDE SEQUENCE</scope>
    <source>
        <strain evidence="5">CBS 109.77</strain>
    </source>
</reference>
<evidence type="ECO:0000313" key="6">
    <source>
        <dbReference type="Proteomes" id="UP000799757"/>
    </source>
</evidence>
<organism evidence="5 6">
    <name type="scientific">Melanomma pulvis-pyrius CBS 109.77</name>
    <dbReference type="NCBI Taxonomy" id="1314802"/>
    <lineage>
        <taxon>Eukaryota</taxon>
        <taxon>Fungi</taxon>
        <taxon>Dikarya</taxon>
        <taxon>Ascomycota</taxon>
        <taxon>Pezizomycotina</taxon>
        <taxon>Dothideomycetes</taxon>
        <taxon>Pleosporomycetidae</taxon>
        <taxon>Pleosporales</taxon>
        <taxon>Melanommataceae</taxon>
        <taxon>Melanomma</taxon>
    </lineage>
</organism>
<dbReference type="AlphaFoldDB" id="A0A6A6XWH8"/>
<dbReference type="PROSITE" id="PS50102">
    <property type="entry name" value="RRM"/>
    <property type="match status" value="1"/>
</dbReference>
<evidence type="ECO:0000256" key="3">
    <source>
        <dbReference type="SAM" id="MobiDB-lite"/>
    </source>
</evidence>
<feature type="compositionally biased region" description="Pro residues" evidence="3">
    <location>
        <begin position="1"/>
        <end position="14"/>
    </location>
</feature>
<sequence length="338" mass="35939">MQPHPSLPARPPPSTYSAPPGRNNNPGARGYGNPPAAFGGFTPRAVVARAPPTPISAPPEMTSYMPMSSGAYQQNQYPTSSSYYNSYQAYGTATPPVTANPYPAPPPTNRAFAGDTYDPEEEARIAEWSTAYTAKDDVKKSGGNANVVPLGTRPAVGETTMTLDAGTGISNGADQTKQKTVVREGGGKTWEDPSLLEWDPLHPRLFIGNLAGEVTDDSLLKAFSKYPSVVKARVVRDKRTTKSKSFGFVSFSNTDDYFRAAKDMNGKYIGSHPVLIKKATSEVKASTKREDKHGKHGRNNKKGGGANTGVPGAGAFGSNGIQKSSRKNNKNGGPRMLG</sequence>
<accession>A0A6A6XWH8</accession>
<evidence type="ECO:0000313" key="5">
    <source>
        <dbReference type="EMBL" id="KAF2800603.1"/>
    </source>
</evidence>
<feature type="compositionally biased region" description="Basic and acidic residues" evidence="3">
    <location>
        <begin position="279"/>
        <end position="293"/>
    </location>
</feature>
<feature type="domain" description="RRM" evidence="4">
    <location>
        <begin position="203"/>
        <end position="281"/>
    </location>
</feature>
<dbReference type="PANTHER" id="PTHR47640">
    <property type="entry name" value="TRNA SELENOCYSTEINE 1-ASSOCIATED PROTEIN 1-RELATED-RELATED"/>
    <property type="match status" value="1"/>
</dbReference>